<reference evidence="3 4" key="1">
    <citation type="submission" date="2020-02" db="EMBL/GenBank/DDBJ databases">
        <title>Out from the shadows clarifying the taxonomy of the family Cryomorphaceae and related taxa by utilizing the GTDB taxonomic framework.</title>
        <authorList>
            <person name="Bowman J.P."/>
        </authorList>
    </citation>
    <scope>NUCLEOTIDE SEQUENCE [LARGE SCALE GENOMIC DNA]</scope>
    <source>
        <strain evidence="3 4">QSSC 1-22</strain>
    </source>
</reference>
<protein>
    <submittedName>
        <fullName evidence="3">T9SS type A sorting domain-containing protein</fullName>
    </submittedName>
</protein>
<keyword evidence="1" id="KW-0732">Signal</keyword>
<dbReference type="Pfam" id="PF18962">
    <property type="entry name" value="Por_Secre_tail"/>
    <property type="match status" value="1"/>
</dbReference>
<organism evidence="3 4">
    <name type="scientific">Cryomorpha ignava</name>
    <dbReference type="NCBI Taxonomy" id="101383"/>
    <lineage>
        <taxon>Bacteria</taxon>
        <taxon>Pseudomonadati</taxon>
        <taxon>Bacteroidota</taxon>
        <taxon>Flavobacteriia</taxon>
        <taxon>Flavobacteriales</taxon>
        <taxon>Cryomorphaceae</taxon>
        <taxon>Cryomorpha</taxon>
    </lineage>
</organism>
<keyword evidence="4" id="KW-1185">Reference proteome</keyword>
<dbReference type="NCBIfam" id="TIGR04183">
    <property type="entry name" value="Por_Secre_tail"/>
    <property type="match status" value="1"/>
</dbReference>
<dbReference type="EMBL" id="JAAGVY010000030">
    <property type="protein sequence ID" value="NEN24674.1"/>
    <property type="molecule type" value="Genomic_DNA"/>
</dbReference>
<name>A0A7K3WT56_9FLAO</name>
<gene>
    <name evidence="3" type="ORF">G3O08_14295</name>
</gene>
<evidence type="ECO:0000313" key="4">
    <source>
        <dbReference type="Proteomes" id="UP000486602"/>
    </source>
</evidence>
<dbReference type="RefSeq" id="WP_163286066.1">
    <property type="nucleotide sequence ID" value="NZ_JAAGVY010000030.1"/>
</dbReference>
<evidence type="ECO:0000256" key="1">
    <source>
        <dbReference type="ARBA" id="ARBA00022729"/>
    </source>
</evidence>
<accession>A0A7K3WT56</accession>
<evidence type="ECO:0000313" key="3">
    <source>
        <dbReference type="EMBL" id="NEN24674.1"/>
    </source>
</evidence>
<evidence type="ECO:0000259" key="2">
    <source>
        <dbReference type="Pfam" id="PF18962"/>
    </source>
</evidence>
<sequence>MPSFSWGSGNQFPLAINFKRGPLGSGVGLERIKEAEFSIFPNPATSHILMSFTNSVNANFRIYNANGMLVKSGAVIGEQQKINLDGFAAGLYFVEIQDEKGSLVKKFVVDR</sequence>
<dbReference type="InterPro" id="IPR026444">
    <property type="entry name" value="Secre_tail"/>
</dbReference>
<feature type="domain" description="Secretion system C-terminal sorting" evidence="2">
    <location>
        <begin position="39"/>
        <end position="109"/>
    </location>
</feature>
<dbReference type="Proteomes" id="UP000486602">
    <property type="component" value="Unassembled WGS sequence"/>
</dbReference>
<proteinExistence type="predicted"/>
<dbReference type="AlphaFoldDB" id="A0A7K3WT56"/>
<comment type="caution">
    <text evidence="3">The sequence shown here is derived from an EMBL/GenBank/DDBJ whole genome shotgun (WGS) entry which is preliminary data.</text>
</comment>